<dbReference type="InterPro" id="IPR003607">
    <property type="entry name" value="HD/PDEase_dom"/>
</dbReference>
<dbReference type="PROSITE" id="PS51831">
    <property type="entry name" value="HD"/>
    <property type="match status" value="1"/>
</dbReference>
<dbReference type="KEGG" id="ncv:NCAV_0007"/>
<dbReference type="CDD" id="cd00077">
    <property type="entry name" value="HDc"/>
    <property type="match status" value="1"/>
</dbReference>
<dbReference type="SMART" id="SM00471">
    <property type="entry name" value="HDc"/>
    <property type="match status" value="1"/>
</dbReference>
<dbReference type="InterPro" id="IPR050135">
    <property type="entry name" value="dGTPase-like"/>
</dbReference>
<gene>
    <name evidence="2" type="ORF">NCAV_0007</name>
</gene>
<proteinExistence type="predicted"/>
<reference evidence="3" key="1">
    <citation type="submission" date="2018-01" db="EMBL/GenBank/DDBJ databases">
        <authorList>
            <person name="Kerou L M."/>
        </authorList>
    </citation>
    <scope>NUCLEOTIDE SEQUENCE [LARGE SCALE GENOMIC DNA]</scope>
    <source>
        <strain evidence="3">SCU2</strain>
    </source>
</reference>
<dbReference type="EMBL" id="LT981265">
    <property type="protein sequence ID" value="SPC33207.1"/>
    <property type="molecule type" value="Genomic_DNA"/>
</dbReference>
<evidence type="ECO:0000313" key="3">
    <source>
        <dbReference type="Proteomes" id="UP000236248"/>
    </source>
</evidence>
<dbReference type="Gene3D" id="1.10.3210.10">
    <property type="entry name" value="Hypothetical protein af1432"/>
    <property type="match status" value="1"/>
</dbReference>
<dbReference type="InterPro" id="IPR045509">
    <property type="entry name" value="HD_assoc_2"/>
</dbReference>
<dbReference type="Pfam" id="PF01966">
    <property type="entry name" value="HD"/>
    <property type="match status" value="1"/>
</dbReference>
<keyword evidence="3" id="KW-1185">Reference proteome</keyword>
<dbReference type="GO" id="GO:0008832">
    <property type="term" value="F:dGTPase activity"/>
    <property type="evidence" value="ECO:0007669"/>
    <property type="project" value="TreeGrafter"/>
</dbReference>
<dbReference type="AlphaFoldDB" id="A0A2K5ANI7"/>
<organism evidence="2 3">
    <name type="scientific">Candidatus Nitrosocaldus cavascurensis</name>
    <dbReference type="NCBI Taxonomy" id="2058097"/>
    <lineage>
        <taxon>Archaea</taxon>
        <taxon>Nitrososphaerota</taxon>
        <taxon>Nitrososphaeria</taxon>
        <taxon>Candidatus Nitrosocaldales</taxon>
        <taxon>Candidatus Nitrosocaldaceae</taxon>
        <taxon>Candidatus Nitrosocaldus</taxon>
    </lineage>
</organism>
<dbReference type="GeneID" id="41594113"/>
<protein>
    <recommendedName>
        <fullName evidence="1">HD domain-containing protein</fullName>
    </recommendedName>
</protein>
<dbReference type="GO" id="GO:0006203">
    <property type="term" value="P:dGTP catabolic process"/>
    <property type="evidence" value="ECO:0007669"/>
    <property type="project" value="TreeGrafter"/>
</dbReference>
<dbReference type="SUPFAM" id="SSF109604">
    <property type="entry name" value="HD-domain/PDEase-like"/>
    <property type="match status" value="1"/>
</dbReference>
<dbReference type="PANTHER" id="PTHR11373">
    <property type="entry name" value="DEOXYNUCLEOSIDE TRIPHOSPHATE TRIPHOSPHOHYDROLASE"/>
    <property type="match status" value="1"/>
</dbReference>
<name>A0A2K5ANI7_9ARCH</name>
<feature type="domain" description="HD" evidence="1">
    <location>
        <begin position="53"/>
        <end position="171"/>
    </location>
</feature>
<evidence type="ECO:0000313" key="2">
    <source>
        <dbReference type="EMBL" id="SPC33207.1"/>
    </source>
</evidence>
<dbReference type="InterPro" id="IPR006674">
    <property type="entry name" value="HD_domain"/>
</dbReference>
<dbReference type="Proteomes" id="UP000236248">
    <property type="component" value="Chromosome NCAV"/>
</dbReference>
<dbReference type="RefSeq" id="WP_103286482.1">
    <property type="nucleotide sequence ID" value="NZ_LT981265.1"/>
</dbReference>
<dbReference type="PANTHER" id="PTHR11373:SF4">
    <property type="entry name" value="DEOXYNUCLEOSIDE TRIPHOSPHATE TRIPHOSPHOHYDROLASE SAMHD1"/>
    <property type="match status" value="1"/>
</dbReference>
<dbReference type="Pfam" id="PF19276">
    <property type="entry name" value="HD_assoc_2"/>
    <property type="match status" value="1"/>
</dbReference>
<accession>A0A2K5ANI7</accession>
<evidence type="ECO:0000259" key="1">
    <source>
        <dbReference type="PROSITE" id="PS51831"/>
    </source>
</evidence>
<sequence length="438" mass="49923">MRAVAEISDPIHGYFYLSSVEKDIVDSPLFQRLRRIRQLASAYLTYPSAQHTRFEHSLGAMHLAGYAGNVLKDKEYVSSDDVQMLRLAALLHDIGHGPFSHLFEEVLEVKSNITHEDIGRMIIRKSAISDILAKHGYRADEISDLAFGQSSRMFLNEIISGGLSVDLMDYLQRDAYFTGAHYGRIDAERIISSLEVYDGRLAIDRAALNSFESLLIARYQMFKAVYFHKTVRAAEVMLLKAMMLADGHLHLSESYKRVEDYMRLTDDMTLANLLMLKVDVNNNNDKDDSNIKELRLAKRLAEDYRDRRLFKSVFESILQASSRLINRLTDARYLKDRCDEIAGIAGVDPDMVYIDSAKAPSIPRAPGKEEPRDLILVGKEPFRVKRIELKDIPLISSILGYMNMIRVYTIEEHREKVAKAALSVFGSEAESWYERIAV</sequence>